<evidence type="ECO:0000313" key="5">
    <source>
        <dbReference type="EMBL" id="PSB36091.1"/>
    </source>
</evidence>
<evidence type="ECO:0000256" key="3">
    <source>
        <dbReference type="ARBA" id="ARBA00022833"/>
    </source>
</evidence>
<proteinExistence type="predicted"/>
<evidence type="ECO:0000256" key="1">
    <source>
        <dbReference type="ARBA" id="ARBA00022596"/>
    </source>
</evidence>
<dbReference type="EMBL" id="PVWP01000012">
    <property type="protein sequence ID" value="PSB36091.1"/>
    <property type="molecule type" value="Genomic_DNA"/>
</dbReference>
<evidence type="ECO:0000256" key="2">
    <source>
        <dbReference type="ARBA" id="ARBA00022723"/>
    </source>
</evidence>
<dbReference type="PANTHER" id="PTHR34535">
    <property type="entry name" value="HYDROGENASE MATURATION FACTOR HYPA"/>
    <property type="match status" value="1"/>
</dbReference>
<evidence type="ECO:0000313" key="6">
    <source>
        <dbReference type="Proteomes" id="UP000238218"/>
    </source>
</evidence>
<evidence type="ECO:0000256" key="4">
    <source>
        <dbReference type="SAM" id="MobiDB-lite"/>
    </source>
</evidence>
<dbReference type="Pfam" id="PF01155">
    <property type="entry name" value="HypA"/>
    <property type="match status" value="1"/>
</dbReference>
<dbReference type="PIRSF" id="PIRSF004761">
    <property type="entry name" value="Hydrgn_mat_HypA"/>
    <property type="match status" value="1"/>
</dbReference>
<dbReference type="RefSeq" id="WP_106222855.1">
    <property type="nucleotide sequence ID" value="NZ_PVWP01000012.1"/>
</dbReference>
<organism evidence="5 6">
    <name type="scientific">Aphanothece cf. minutissima CCALA 015</name>
    <dbReference type="NCBI Taxonomy" id="2107695"/>
    <lineage>
        <taxon>Bacteria</taxon>
        <taxon>Bacillati</taxon>
        <taxon>Cyanobacteriota</taxon>
        <taxon>Cyanophyceae</taxon>
        <taxon>Oscillatoriophycideae</taxon>
        <taxon>Chroococcales</taxon>
        <taxon>Aphanothecaceae</taxon>
        <taxon>Aphanothece</taxon>
    </lineage>
</organism>
<name>A0ABX5F4D2_9CHRO</name>
<keyword evidence="3" id="KW-0862">Zinc</keyword>
<gene>
    <name evidence="5" type="ORF">C7B81_15045</name>
</gene>
<comment type="caution">
    <text evidence="5">The sequence shown here is derived from an EMBL/GenBank/DDBJ whole genome shotgun (WGS) entry which is preliminary data.</text>
</comment>
<dbReference type="PANTHER" id="PTHR34535:SF3">
    <property type="entry name" value="HYDROGENASE MATURATION FACTOR HYPA"/>
    <property type="match status" value="1"/>
</dbReference>
<sequence length="141" mass="15401">MHEVDMTRCLLLSMNEWKQQHAPRVPAVDRVHLEVGTFTCVEPDQLVVTWADAVKGSWLDGAELVIESVPLVGRCVRCQATYSPDPADGFRSPCCHHPMEEIVSGRELRIRSVAYGFETAPSTSPASPTAPTTASLPTAAR</sequence>
<reference evidence="5 6" key="1">
    <citation type="submission" date="2018-03" db="EMBL/GenBank/DDBJ databases">
        <title>The ancient ancestry and fast evolution of plastids.</title>
        <authorList>
            <person name="Moore K.R."/>
            <person name="Magnabosco C."/>
            <person name="Momper L."/>
            <person name="Gold D.A."/>
            <person name="Bosak T."/>
            <person name="Fournier G.P."/>
        </authorList>
    </citation>
    <scope>NUCLEOTIDE SEQUENCE [LARGE SCALE GENOMIC DNA]</scope>
    <source>
        <strain evidence="5 6">CCALA 015</strain>
    </source>
</reference>
<keyword evidence="2" id="KW-0479">Metal-binding</keyword>
<keyword evidence="1" id="KW-0533">Nickel</keyword>
<accession>A0ABX5F4D2</accession>
<dbReference type="InterPro" id="IPR000688">
    <property type="entry name" value="HypA/HybF"/>
</dbReference>
<keyword evidence="6" id="KW-1185">Reference proteome</keyword>
<protein>
    <submittedName>
        <fullName evidence="5">Hydrogenase assembly protein HupF</fullName>
    </submittedName>
</protein>
<dbReference type="Proteomes" id="UP000238218">
    <property type="component" value="Unassembled WGS sequence"/>
</dbReference>
<feature type="region of interest" description="Disordered" evidence="4">
    <location>
        <begin position="119"/>
        <end position="141"/>
    </location>
</feature>
<dbReference type="Gene3D" id="3.30.2320.80">
    <property type="match status" value="1"/>
</dbReference>